<dbReference type="RefSeq" id="WP_173499653.1">
    <property type="nucleotide sequence ID" value="NZ_JABSOD010000002.1"/>
</dbReference>
<dbReference type="EMBL" id="JABSOD010000002">
    <property type="protein sequence ID" value="NRQ41403.1"/>
    <property type="molecule type" value="Genomic_DNA"/>
</dbReference>
<dbReference type="InterPro" id="IPR001041">
    <property type="entry name" value="2Fe-2S_ferredoxin-type"/>
</dbReference>
<evidence type="ECO:0000259" key="1">
    <source>
        <dbReference type="PROSITE" id="PS51384"/>
    </source>
</evidence>
<dbReference type="SUPFAM" id="SSF52343">
    <property type="entry name" value="Ferredoxin reductase-like, C-terminal NADP-linked domain"/>
    <property type="match status" value="1"/>
</dbReference>
<evidence type="ECO:0000313" key="3">
    <source>
        <dbReference type="Proteomes" id="UP000523161"/>
    </source>
</evidence>
<dbReference type="Gene3D" id="3.10.20.30">
    <property type="match status" value="1"/>
</dbReference>
<organism evidence="2 3">
    <name type="scientific">Rheinheimera lutimaris</name>
    <dbReference type="NCBI Taxonomy" id="2740584"/>
    <lineage>
        <taxon>Bacteria</taxon>
        <taxon>Pseudomonadati</taxon>
        <taxon>Pseudomonadota</taxon>
        <taxon>Gammaproteobacteria</taxon>
        <taxon>Chromatiales</taxon>
        <taxon>Chromatiaceae</taxon>
        <taxon>Rheinheimera</taxon>
    </lineage>
</organism>
<dbReference type="Proteomes" id="UP000523161">
    <property type="component" value="Unassembled WGS sequence"/>
</dbReference>
<dbReference type="PROSITE" id="PS51384">
    <property type="entry name" value="FAD_FR"/>
    <property type="match status" value="1"/>
</dbReference>
<dbReference type="SUPFAM" id="SSF54292">
    <property type="entry name" value="2Fe-2S ferredoxin-like"/>
    <property type="match status" value="1"/>
</dbReference>
<dbReference type="InterPro" id="IPR008333">
    <property type="entry name" value="Cbr1-like_FAD-bd_dom"/>
</dbReference>
<dbReference type="Pfam" id="PF00175">
    <property type="entry name" value="NAD_binding_1"/>
    <property type="match status" value="1"/>
</dbReference>
<dbReference type="GO" id="GO:0016491">
    <property type="term" value="F:oxidoreductase activity"/>
    <property type="evidence" value="ECO:0007669"/>
    <property type="project" value="InterPro"/>
</dbReference>
<comment type="caution">
    <text evidence="2">The sequence shown here is derived from an EMBL/GenBank/DDBJ whole genome shotgun (WGS) entry which is preliminary data.</text>
</comment>
<dbReference type="InterPro" id="IPR017927">
    <property type="entry name" value="FAD-bd_FR_type"/>
</dbReference>
<dbReference type="InterPro" id="IPR050415">
    <property type="entry name" value="MRET"/>
</dbReference>
<dbReference type="PANTHER" id="PTHR47354">
    <property type="entry name" value="NADH OXIDOREDUCTASE HCR"/>
    <property type="match status" value="1"/>
</dbReference>
<dbReference type="InterPro" id="IPR001433">
    <property type="entry name" value="OxRdtase_FAD/NAD-bd"/>
</dbReference>
<dbReference type="PANTHER" id="PTHR47354:SF3">
    <property type="entry name" value="OXIDOREDUCTASE-RELATED"/>
    <property type="match status" value="1"/>
</dbReference>
<dbReference type="AlphaFoldDB" id="A0A7Y5AN09"/>
<dbReference type="InterPro" id="IPR039261">
    <property type="entry name" value="FNR_nucleotide-bd"/>
</dbReference>
<dbReference type="InterPro" id="IPR036010">
    <property type="entry name" value="2Fe-2S_ferredoxin-like_sf"/>
</dbReference>
<feature type="domain" description="FAD-binding FR-type" evidence="1">
    <location>
        <begin position="39"/>
        <end position="143"/>
    </location>
</feature>
<dbReference type="GO" id="GO:0051536">
    <property type="term" value="F:iron-sulfur cluster binding"/>
    <property type="evidence" value="ECO:0007669"/>
    <property type="project" value="InterPro"/>
</dbReference>
<name>A0A7Y5AN09_9GAMM</name>
<protein>
    <submittedName>
        <fullName evidence="2">Iron-sulfur cluster-binding domain-containing protein</fullName>
    </submittedName>
</protein>
<dbReference type="Pfam" id="PF00111">
    <property type="entry name" value="Fer2"/>
    <property type="match status" value="1"/>
</dbReference>
<dbReference type="Gene3D" id="3.40.50.80">
    <property type="entry name" value="Nucleotide-binding domain of ferredoxin-NADP reductase (FNR) module"/>
    <property type="match status" value="1"/>
</dbReference>
<accession>A0A7Y5AN09</accession>
<dbReference type="Pfam" id="PF00970">
    <property type="entry name" value="FAD_binding_6"/>
    <property type="match status" value="1"/>
</dbReference>
<evidence type="ECO:0000313" key="2">
    <source>
        <dbReference type="EMBL" id="NRQ41403.1"/>
    </source>
</evidence>
<proteinExistence type="predicted"/>
<dbReference type="Gene3D" id="2.40.30.10">
    <property type="entry name" value="Translation factors"/>
    <property type="match status" value="1"/>
</dbReference>
<gene>
    <name evidence="2" type="ORF">HRH59_02295</name>
</gene>
<sequence>MKSLFARLWRSFCLMLGNQPSLTLYFLPLLQRFWPGFVPGQYRAHLVAKQWQTADMLQLTFQVSGRWPGFVPGQHLLLTLYHNGRYISRPFSICSALSLWQSRQRIQLCCKINSPGEFTPLLNQLQNGAVVNISQAQGDFYWQQPAAPSVFVAAGSGITPIAAMLLSQRHWLAPATLHYRVRGTENAALLKELKQLADKQPLFTLLLSDSLTEPAEMLQQQLCADLNNKQFYLCGPQTFMQQLRNTLSRHGVPAEHIKQEQFGLALPAATTDLSSTNNLLLSANFIRAGISTAVMLNSQYSLLQSAEQHNLAPRFGCRMGVCFQCVCDKVSGQVRDIRSGALSGHGAEQIQLCVSQPVTELVIKL</sequence>
<keyword evidence="3" id="KW-1185">Reference proteome</keyword>
<dbReference type="PRINTS" id="PR00409">
    <property type="entry name" value="PHDIOXRDTASE"/>
</dbReference>
<dbReference type="SUPFAM" id="SSF63380">
    <property type="entry name" value="Riboflavin synthase domain-like"/>
    <property type="match status" value="1"/>
</dbReference>
<dbReference type="CDD" id="cd00207">
    <property type="entry name" value="fer2"/>
    <property type="match status" value="1"/>
</dbReference>
<reference evidence="2 3" key="1">
    <citation type="submission" date="2020-06" db="EMBL/GenBank/DDBJ databases">
        <title>Rheinheimera sp. nov., a marine bacterium isolated from coastal.</title>
        <authorList>
            <person name="Yu Q."/>
            <person name="Qi Y."/>
            <person name="Pu J."/>
        </authorList>
    </citation>
    <scope>NUCLEOTIDE SEQUENCE [LARGE SCALE GENOMIC DNA]</scope>
    <source>
        <strain evidence="2 3">YQF-2</strain>
    </source>
</reference>
<dbReference type="InterPro" id="IPR012675">
    <property type="entry name" value="Beta-grasp_dom_sf"/>
</dbReference>
<dbReference type="InterPro" id="IPR017938">
    <property type="entry name" value="Riboflavin_synthase-like_b-brl"/>
</dbReference>